<accession>A0A1I6YI59</accession>
<dbReference type="CDD" id="cd00586">
    <property type="entry name" value="4HBT"/>
    <property type="match status" value="1"/>
</dbReference>
<proteinExistence type="predicted"/>
<dbReference type="Proteomes" id="UP000199594">
    <property type="component" value="Unassembled WGS sequence"/>
</dbReference>
<organism evidence="1 2">
    <name type="scientific">Halomonas saccharevitans</name>
    <dbReference type="NCBI Taxonomy" id="416872"/>
    <lineage>
        <taxon>Bacteria</taxon>
        <taxon>Pseudomonadati</taxon>
        <taxon>Pseudomonadota</taxon>
        <taxon>Gammaproteobacteria</taxon>
        <taxon>Oceanospirillales</taxon>
        <taxon>Halomonadaceae</taxon>
        <taxon>Halomonas</taxon>
    </lineage>
</organism>
<dbReference type="RefSeq" id="WP_089847515.1">
    <property type="nucleotide sequence ID" value="NZ_FPAQ01000005.1"/>
</dbReference>
<sequence>MERVRLSFPVDEVMHRHPLTVRITDMNYGRHLGHDALISLLHEARVAALASRGLHEWDLGGFPCVAADLAVQYQAETRWPDALAVETAIPAPARKAIGVYHRILREADDVTVATARINLMLIDPATGRPVAIPGALRDTLAGAR</sequence>
<dbReference type="EMBL" id="FPAQ01000005">
    <property type="protein sequence ID" value="SFT50088.1"/>
    <property type="molecule type" value="Genomic_DNA"/>
</dbReference>
<dbReference type="InterPro" id="IPR029069">
    <property type="entry name" value="HotDog_dom_sf"/>
</dbReference>
<protein>
    <submittedName>
        <fullName evidence="1">Acyl-CoA thioesterase FadM</fullName>
    </submittedName>
</protein>
<dbReference type="AlphaFoldDB" id="A0A1I6YI59"/>
<dbReference type="OrthoDB" id="333038at2"/>
<dbReference type="Pfam" id="PF13279">
    <property type="entry name" value="4HBT_2"/>
    <property type="match status" value="1"/>
</dbReference>
<name>A0A1I6YI59_9GAMM</name>
<gene>
    <name evidence="1" type="ORF">SAMN04487956_105119</name>
</gene>
<dbReference type="Gene3D" id="3.10.129.10">
    <property type="entry name" value="Hotdog Thioesterase"/>
    <property type="match status" value="1"/>
</dbReference>
<dbReference type="SUPFAM" id="SSF54637">
    <property type="entry name" value="Thioesterase/thiol ester dehydrase-isomerase"/>
    <property type="match status" value="1"/>
</dbReference>
<evidence type="ECO:0000313" key="2">
    <source>
        <dbReference type="Proteomes" id="UP000199594"/>
    </source>
</evidence>
<evidence type="ECO:0000313" key="1">
    <source>
        <dbReference type="EMBL" id="SFT50088.1"/>
    </source>
</evidence>
<reference evidence="1 2" key="1">
    <citation type="submission" date="2016-10" db="EMBL/GenBank/DDBJ databases">
        <authorList>
            <person name="de Groot N.N."/>
        </authorList>
    </citation>
    <scope>NUCLEOTIDE SEQUENCE [LARGE SCALE GENOMIC DNA]</scope>
    <source>
        <strain evidence="1 2">CGMCC 1.6493</strain>
    </source>
</reference>